<keyword evidence="5" id="KW-0119">Carbohydrate metabolism</keyword>
<keyword evidence="4" id="KW-0320">Glycogen biosynthesis</keyword>
<dbReference type="InterPro" id="IPR013783">
    <property type="entry name" value="Ig-like_fold"/>
</dbReference>
<evidence type="ECO:0000256" key="1">
    <source>
        <dbReference type="ARBA" id="ARBA00022600"/>
    </source>
</evidence>
<protein>
    <submittedName>
        <fullName evidence="9">1,4-alpha-glucan branching enzyme GlgB</fullName>
        <ecNumber evidence="9">2.4.1.18</ecNumber>
    </submittedName>
</protein>
<evidence type="ECO:0000256" key="2">
    <source>
        <dbReference type="ARBA" id="ARBA00022676"/>
    </source>
</evidence>
<dbReference type="Pfam" id="PF22019">
    <property type="entry name" value="GlgB_N"/>
    <property type="match status" value="1"/>
</dbReference>
<dbReference type="Proteomes" id="UP000251197">
    <property type="component" value="Unassembled WGS sequence"/>
</dbReference>
<dbReference type="GO" id="GO:0003844">
    <property type="term" value="F:1,4-alpha-glucan branching enzyme activity"/>
    <property type="evidence" value="ECO:0007669"/>
    <property type="project" value="UniProtKB-EC"/>
</dbReference>
<keyword evidence="2 9" id="KW-0328">Glycosyltransferase</keyword>
<dbReference type="GO" id="GO:0005829">
    <property type="term" value="C:cytosol"/>
    <property type="evidence" value="ECO:0007669"/>
    <property type="project" value="TreeGrafter"/>
</dbReference>
<dbReference type="EC" id="2.4.1.18" evidence="9"/>
<gene>
    <name evidence="9" type="primary">glgB_1</name>
    <name evidence="9" type="ORF">NCTC12120_02859</name>
</gene>
<dbReference type="PANTHER" id="PTHR43651:SF3">
    <property type="entry name" value="1,4-ALPHA-GLUCAN-BRANCHING ENZYME"/>
    <property type="match status" value="1"/>
</dbReference>
<feature type="domain" description="1,4-alpha-glucan branching enzyme GlgB N-terminal" evidence="8">
    <location>
        <begin position="7"/>
        <end position="99"/>
    </location>
</feature>
<dbReference type="EMBL" id="UAVU01000003">
    <property type="protein sequence ID" value="SQA98959.1"/>
    <property type="molecule type" value="Genomic_DNA"/>
</dbReference>
<evidence type="ECO:0000313" key="9">
    <source>
        <dbReference type="EMBL" id="SQA98959.1"/>
    </source>
</evidence>
<organism evidence="9 10">
    <name type="scientific">Cedecea neteri</name>
    <dbReference type="NCBI Taxonomy" id="158822"/>
    <lineage>
        <taxon>Bacteria</taxon>
        <taxon>Pseudomonadati</taxon>
        <taxon>Pseudomonadota</taxon>
        <taxon>Gammaproteobacteria</taxon>
        <taxon>Enterobacterales</taxon>
        <taxon>Enterobacteriaceae</taxon>
        <taxon>Cedecea</taxon>
    </lineage>
</organism>
<dbReference type="Gene3D" id="2.60.40.10">
    <property type="entry name" value="Immunoglobulins"/>
    <property type="match status" value="2"/>
</dbReference>
<evidence type="ECO:0000256" key="3">
    <source>
        <dbReference type="ARBA" id="ARBA00022679"/>
    </source>
</evidence>
<evidence type="ECO:0000256" key="6">
    <source>
        <dbReference type="SAM" id="MobiDB-lite"/>
    </source>
</evidence>
<dbReference type="InterPro" id="IPR054169">
    <property type="entry name" value="GlgB_N"/>
</dbReference>
<dbReference type="PANTHER" id="PTHR43651">
    <property type="entry name" value="1,4-ALPHA-GLUCAN-BRANCHING ENZYME"/>
    <property type="match status" value="1"/>
</dbReference>
<dbReference type="InterPro" id="IPR004193">
    <property type="entry name" value="Glyco_hydro_13_N"/>
</dbReference>
<dbReference type="InterPro" id="IPR014756">
    <property type="entry name" value="Ig_E-set"/>
</dbReference>
<dbReference type="AlphaFoldDB" id="A0A2X2VBH7"/>
<evidence type="ECO:0000259" key="8">
    <source>
        <dbReference type="Pfam" id="PF22019"/>
    </source>
</evidence>
<dbReference type="GO" id="GO:0004553">
    <property type="term" value="F:hydrolase activity, hydrolyzing O-glycosyl compounds"/>
    <property type="evidence" value="ECO:0007669"/>
    <property type="project" value="InterPro"/>
</dbReference>
<evidence type="ECO:0000256" key="4">
    <source>
        <dbReference type="ARBA" id="ARBA00023056"/>
    </source>
</evidence>
<feature type="region of interest" description="Disordered" evidence="6">
    <location>
        <begin position="225"/>
        <end position="244"/>
    </location>
</feature>
<dbReference type="CDD" id="cd02855">
    <property type="entry name" value="E_set_GBE_prok_N"/>
    <property type="match status" value="1"/>
</dbReference>
<dbReference type="Pfam" id="PF02922">
    <property type="entry name" value="CBM_48"/>
    <property type="match status" value="1"/>
</dbReference>
<sequence length="271" mass="30154">MSVLPERDVINALIAGHFADPFSLLGMHQTDAGLEVRALLPDATEAWVIEPKTGRKVAQLDCLDFRGFFCGLIPRRKNAFRYQLAVVWHGQENLIDDPYRFGPLIQDLDSWLLSEGTHLRPYETLGAHADTMDGVTGTRFSLWAPNARRVSVVGQFNYWDGRRHPMRLRRESGIWELFIPGAHSGQLYKFELLDAEGRLRIKADPYAFEAQMRPETASLICGLPEKTTLSPSGRKPTALTSPSQSMRCTLAPGVAIPTTTSGSATASWRSS</sequence>
<evidence type="ECO:0000259" key="7">
    <source>
        <dbReference type="Pfam" id="PF02922"/>
    </source>
</evidence>
<feature type="domain" description="Glycoside hydrolase family 13 N-terminal" evidence="7">
    <location>
        <begin position="125"/>
        <end position="207"/>
    </location>
</feature>
<dbReference type="FunFam" id="2.60.40.10:FF:000169">
    <property type="entry name" value="1,4-alpha-glucan branching enzyme GlgB"/>
    <property type="match status" value="1"/>
</dbReference>
<keyword evidence="1" id="KW-0321">Glycogen metabolism</keyword>
<dbReference type="GO" id="GO:0005978">
    <property type="term" value="P:glycogen biosynthetic process"/>
    <property type="evidence" value="ECO:0007669"/>
    <property type="project" value="UniProtKB-KW"/>
</dbReference>
<proteinExistence type="predicted"/>
<keyword evidence="3 9" id="KW-0808">Transferase</keyword>
<evidence type="ECO:0000256" key="5">
    <source>
        <dbReference type="ARBA" id="ARBA00023277"/>
    </source>
</evidence>
<dbReference type="SUPFAM" id="SSF81296">
    <property type="entry name" value="E set domains"/>
    <property type="match status" value="2"/>
</dbReference>
<evidence type="ECO:0000313" key="10">
    <source>
        <dbReference type="Proteomes" id="UP000251197"/>
    </source>
</evidence>
<accession>A0A2X2VBH7</accession>
<name>A0A2X2VBH7_9ENTR</name>
<reference evidence="9 10" key="1">
    <citation type="submission" date="2018-06" db="EMBL/GenBank/DDBJ databases">
        <authorList>
            <consortium name="Pathogen Informatics"/>
            <person name="Doyle S."/>
        </authorList>
    </citation>
    <scope>NUCLEOTIDE SEQUENCE [LARGE SCALE GENOMIC DNA]</scope>
    <source>
        <strain evidence="9 10">NCTC12120</strain>
    </source>
</reference>
<dbReference type="InterPro" id="IPR044143">
    <property type="entry name" value="GlgB_N_E_set_prok"/>
</dbReference>